<dbReference type="EMBL" id="BMOQ01000005">
    <property type="protein sequence ID" value="GGN17919.1"/>
    <property type="molecule type" value="Genomic_DNA"/>
</dbReference>
<organism evidence="2 3">
    <name type="scientific">Halarchaeum nitratireducens</name>
    <dbReference type="NCBI Taxonomy" id="489913"/>
    <lineage>
        <taxon>Archaea</taxon>
        <taxon>Methanobacteriati</taxon>
        <taxon>Methanobacteriota</taxon>
        <taxon>Stenosarchaea group</taxon>
        <taxon>Halobacteria</taxon>
        <taxon>Halobacteriales</taxon>
        <taxon>Halobacteriaceae</taxon>
    </lineage>
</organism>
<dbReference type="Gene3D" id="3.30.565.10">
    <property type="entry name" value="Histidine kinase-like ATPase, C-terminal domain"/>
    <property type="match status" value="1"/>
</dbReference>
<feature type="compositionally biased region" description="Acidic residues" evidence="1">
    <location>
        <begin position="597"/>
        <end position="606"/>
    </location>
</feature>
<feature type="compositionally biased region" description="Polar residues" evidence="1">
    <location>
        <begin position="663"/>
        <end position="674"/>
    </location>
</feature>
<sequence>MSSEGEYYDLSPDKRTLRSLRSDVTPITAVEELVDNVLDNWRRVKSPKSDITIDIDFDFENGVFRIEDNSGGLNEKNVKKIFALGGSTKEEIPNSIGSYGMGAKKAILRLGNRATIKSRATDAQNAYGFVIDEEWLHSDDWEVAKQQFDNVDSGSTVIRIEGLDIELRDEDLEEDLDDEEETSNFDTPEEYLESLREDLSETYDEFLKGRAGPDGGTVSIMVNAVRVDKQPAIDWAYTPLDGYHPRFYKQYEISPEEIPGREEPITVDIKAGLMRTGKTEDAGTDVIIQNRRVLTSDKTEMGGWGTHLPSFRANLRRTRFIVKITAESNPETLPWDTQKDKIEPNSVITDRVFNVLRRAGSDYTKVTYENFPTAYTAPYRFDDELDDEERKPWQDVQEFNYSDRQQFIAAHKPNSELPEKEQIEELADYHQENLRVFAPHIVAEPYQRAYRAYFDPDNDSDGTYIPDNGDLWVLPPEGEKFPEQELHMVLEAVKDTAERHAQNGVTFKFEDSDWWWQGYYEWVLEENNTSISALEATKDIDTLYRQIEAKGEQRDLPEPILTDLRSPDISQVFSEEETTQDDGETQSELTEHSDKGAEEEEIEDETNVPAQDSTLGDDEIEAEPGDSTEIDSDEDSLEFGSQDNTKGSTEDRESEEEKKSIDFGTTTERQVQQTFSETRSIILQVKESDYYTICETVGLDPESAKPREVGDAVIEQEVDISGFASPGGDGA</sequence>
<keyword evidence="3" id="KW-1185">Reference proteome</keyword>
<dbReference type="OrthoDB" id="350604at2157"/>
<feature type="region of interest" description="Disordered" evidence="1">
    <location>
        <begin position="554"/>
        <end position="674"/>
    </location>
</feature>
<proteinExistence type="predicted"/>
<evidence type="ECO:0000256" key="1">
    <source>
        <dbReference type="SAM" id="MobiDB-lite"/>
    </source>
</evidence>
<comment type="caution">
    <text evidence="2">The sequence shown here is derived from an EMBL/GenBank/DDBJ whole genome shotgun (WGS) entry which is preliminary data.</text>
</comment>
<dbReference type="RefSeq" id="WP_188878559.1">
    <property type="nucleotide sequence ID" value="NZ_BMOQ01000005.1"/>
</dbReference>
<evidence type="ECO:0000313" key="2">
    <source>
        <dbReference type="EMBL" id="GGN17919.1"/>
    </source>
</evidence>
<dbReference type="Pfam" id="PF13589">
    <property type="entry name" value="HATPase_c_3"/>
    <property type="match status" value="1"/>
</dbReference>
<feature type="compositionally biased region" description="Basic and acidic residues" evidence="1">
    <location>
        <begin position="648"/>
        <end position="661"/>
    </location>
</feature>
<reference evidence="2 3" key="1">
    <citation type="journal article" date="2019" name="Int. J. Syst. Evol. Microbiol.">
        <title>The Global Catalogue of Microorganisms (GCM) 10K type strain sequencing project: providing services to taxonomists for standard genome sequencing and annotation.</title>
        <authorList>
            <consortium name="The Broad Institute Genomics Platform"/>
            <consortium name="The Broad Institute Genome Sequencing Center for Infectious Disease"/>
            <person name="Wu L."/>
            <person name="Ma J."/>
        </authorList>
    </citation>
    <scope>NUCLEOTIDE SEQUENCE [LARGE SCALE GENOMIC DNA]</scope>
    <source>
        <strain evidence="2 3">JCM 16331</strain>
    </source>
</reference>
<dbReference type="AlphaFoldDB" id="A0A830GCY6"/>
<feature type="compositionally biased region" description="Acidic residues" evidence="1">
    <location>
        <begin position="615"/>
        <end position="637"/>
    </location>
</feature>
<dbReference type="SUPFAM" id="SSF55874">
    <property type="entry name" value="ATPase domain of HSP90 chaperone/DNA topoisomerase II/histidine kinase"/>
    <property type="match status" value="1"/>
</dbReference>
<evidence type="ECO:0008006" key="4">
    <source>
        <dbReference type="Google" id="ProtNLM"/>
    </source>
</evidence>
<dbReference type="Proteomes" id="UP000608850">
    <property type="component" value="Unassembled WGS sequence"/>
</dbReference>
<name>A0A830GCY6_9EURY</name>
<feature type="compositionally biased region" description="Acidic residues" evidence="1">
    <location>
        <begin position="574"/>
        <end position="585"/>
    </location>
</feature>
<gene>
    <name evidence="2" type="ORF">GCM10009021_18550</name>
</gene>
<dbReference type="InterPro" id="IPR036890">
    <property type="entry name" value="HATPase_C_sf"/>
</dbReference>
<protein>
    <recommendedName>
        <fullName evidence="4">ATP-binding protein</fullName>
    </recommendedName>
</protein>
<accession>A0A830GCY6</accession>
<evidence type="ECO:0000313" key="3">
    <source>
        <dbReference type="Proteomes" id="UP000608850"/>
    </source>
</evidence>